<dbReference type="RefSeq" id="WP_126780603.1">
    <property type="nucleotide sequence ID" value="NZ_CAUQJP010000085.1"/>
</dbReference>
<dbReference type="SUPFAM" id="SSF56300">
    <property type="entry name" value="Metallo-dependent phosphatases"/>
    <property type="match status" value="2"/>
</dbReference>
<evidence type="ECO:0000256" key="4">
    <source>
        <dbReference type="HAMAP-Rule" id="MF_01854"/>
    </source>
</evidence>
<proteinExistence type="inferred from homology"/>
<dbReference type="UniPathway" id="UPA00138"/>
<gene>
    <name evidence="4" type="primary">fbp</name>
    <name evidence="5" type="ORF">CBF35_09765</name>
</gene>
<comment type="pathway">
    <text evidence="4">Carbohydrate biosynthesis; gluconeogenesis.</text>
</comment>
<keyword evidence="6" id="KW-1185">Reference proteome</keyword>
<comment type="similarity">
    <text evidence="4">Belongs to the FBPase class 3 family.</text>
</comment>
<dbReference type="GO" id="GO:0042132">
    <property type="term" value="F:fructose 1,6-bisphosphate 1-phosphatase activity"/>
    <property type="evidence" value="ECO:0007669"/>
    <property type="project" value="UniProtKB-UniRule"/>
</dbReference>
<dbReference type="Pfam" id="PF06874">
    <property type="entry name" value="FBPase_2"/>
    <property type="match status" value="1"/>
</dbReference>
<keyword evidence="2 4" id="KW-0464">Manganese</keyword>
<dbReference type="HAMAP" id="MF_01854">
    <property type="entry name" value="FBPase_class3"/>
    <property type="match status" value="1"/>
</dbReference>
<sequence>MIKEQLTNNEIIAEIINLKAIMNLPKGTEHFISDLHGEYEAFQHVLRNASGNVKEKINLLFNNDLTRQEKEELTFLVYYPEDMLAKKHLNYDSSTDLNNWYQTTILQLIDLIDFVAIKYTRSKVRKALPRHFAYISEELLYRDKLDKNKESYFAEILTEVIRLNQADSLITGLAYTIQQLIVDHLHVVGDIYDRGPAPDKIIDTLIQSHSLDIQWGNHDITWIGAYSGSPLSVMNVLRISARYSNLDIIEDVYGINLRPLQTFAEEHYQDNPSFRPKLEKNHSLTNKEILQITQMQQAVAIIQFKLESQLIKRRPEFKMEHRLLLDKINFKEGTIQLKGQTFQLSNPAFETIDPQAPDQLTPAEVGILEHLVTVFSNSEKLKRHVDFLMAKGSIYLCYNNNLLIHGCIPLTAEGDFKALEIKGQELKGRALLDTFEKALRKAHASPAVQTDLATDLVWYLWTGECSSLFGKNEMTTFERYFINDKSTHTEVKNPYYSLRNSVDTCHLILKEFGLTPQDGHIINGHTPIKEIKGETPIKAKGKMIVIDGGFSKPYQSTTGIAGYTLIYNSYGMQLVAHQPFETKANAIANFSDIASTKRVVDRLVRRKHVKDTNVGAKLAQEIAYLENLLKEQENAFFME</sequence>
<evidence type="ECO:0000256" key="1">
    <source>
        <dbReference type="ARBA" id="ARBA00022801"/>
    </source>
</evidence>
<dbReference type="EC" id="3.1.3.11" evidence="4"/>
<dbReference type="AlphaFoldDB" id="A0A429ZLE9"/>
<dbReference type="Gene3D" id="3.60.21.10">
    <property type="match status" value="1"/>
</dbReference>
<evidence type="ECO:0000313" key="6">
    <source>
        <dbReference type="Proteomes" id="UP000287239"/>
    </source>
</evidence>
<dbReference type="GeneID" id="98568657"/>
<evidence type="ECO:0000256" key="2">
    <source>
        <dbReference type="ARBA" id="ARBA00023211"/>
    </source>
</evidence>
<name>A0A429ZLE9_9ENTE</name>
<keyword evidence="3 4" id="KW-0119">Carbohydrate metabolism</keyword>
<accession>A0A429ZLE9</accession>
<comment type="catalytic activity">
    <reaction evidence="4">
        <text>beta-D-fructose 1,6-bisphosphate + H2O = beta-D-fructose 6-phosphate + phosphate</text>
        <dbReference type="Rhea" id="RHEA:11064"/>
        <dbReference type="ChEBI" id="CHEBI:15377"/>
        <dbReference type="ChEBI" id="CHEBI:32966"/>
        <dbReference type="ChEBI" id="CHEBI:43474"/>
        <dbReference type="ChEBI" id="CHEBI:57634"/>
        <dbReference type="EC" id="3.1.3.11"/>
    </reaction>
</comment>
<keyword evidence="1 4" id="KW-0378">Hydrolase</keyword>
<dbReference type="Proteomes" id="UP000287239">
    <property type="component" value="Unassembled WGS sequence"/>
</dbReference>
<protein>
    <recommendedName>
        <fullName evidence="4">Fructose-1,6-bisphosphatase class 3</fullName>
        <shortName evidence="4">FBPase class 3</shortName>
        <ecNumber evidence="4">3.1.3.11</ecNumber>
    </recommendedName>
    <alternativeName>
        <fullName evidence="4">D-fructose-1,6-bisphosphate 1-phosphohydrolase class 3</fullName>
    </alternativeName>
</protein>
<dbReference type="InterPro" id="IPR029052">
    <property type="entry name" value="Metallo-depent_PP-like"/>
</dbReference>
<dbReference type="OrthoDB" id="9779903at2"/>
<dbReference type="GO" id="GO:0006094">
    <property type="term" value="P:gluconeogenesis"/>
    <property type="evidence" value="ECO:0007669"/>
    <property type="project" value="UniProtKB-UniRule"/>
</dbReference>
<evidence type="ECO:0000256" key="3">
    <source>
        <dbReference type="ARBA" id="ARBA00023277"/>
    </source>
</evidence>
<comment type="cofactor">
    <cofactor evidence="4">
        <name>Mn(2+)</name>
        <dbReference type="ChEBI" id="CHEBI:29035"/>
    </cofactor>
</comment>
<dbReference type="PIRSF" id="PIRSF000906">
    <property type="entry name" value="FBPtase_Bacill"/>
    <property type="match status" value="1"/>
</dbReference>
<reference evidence="5 6" key="1">
    <citation type="submission" date="2017-05" db="EMBL/GenBank/DDBJ databases">
        <title>Vagococcus spp. assemblies.</title>
        <authorList>
            <person name="Gulvik C.A."/>
        </authorList>
    </citation>
    <scope>NUCLEOTIDE SEQUENCE [LARGE SCALE GENOMIC DNA]</scope>
    <source>
        <strain evidence="5 6">NCFB 2777</strain>
    </source>
</reference>
<dbReference type="InterPro" id="IPR009164">
    <property type="entry name" value="FBPtase_class3"/>
</dbReference>
<dbReference type="EMBL" id="NGJU01000014">
    <property type="protein sequence ID" value="RST94530.1"/>
    <property type="molecule type" value="Genomic_DNA"/>
</dbReference>
<comment type="caution">
    <text evidence="5">The sequence shown here is derived from an EMBL/GenBank/DDBJ whole genome shotgun (WGS) entry which is preliminary data.</text>
</comment>
<evidence type="ECO:0000313" key="5">
    <source>
        <dbReference type="EMBL" id="RST94530.1"/>
    </source>
</evidence>
<organism evidence="5 6">
    <name type="scientific">Vagococcus salmoninarum</name>
    <dbReference type="NCBI Taxonomy" id="2739"/>
    <lineage>
        <taxon>Bacteria</taxon>
        <taxon>Bacillati</taxon>
        <taxon>Bacillota</taxon>
        <taxon>Bacilli</taxon>
        <taxon>Lactobacillales</taxon>
        <taxon>Enterococcaceae</taxon>
        <taxon>Vagococcus</taxon>
    </lineage>
</organism>